<organism evidence="1 2">
    <name type="scientific">Amblyomma americanum</name>
    <name type="common">Lone star tick</name>
    <dbReference type="NCBI Taxonomy" id="6943"/>
    <lineage>
        <taxon>Eukaryota</taxon>
        <taxon>Metazoa</taxon>
        <taxon>Ecdysozoa</taxon>
        <taxon>Arthropoda</taxon>
        <taxon>Chelicerata</taxon>
        <taxon>Arachnida</taxon>
        <taxon>Acari</taxon>
        <taxon>Parasitiformes</taxon>
        <taxon>Ixodida</taxon>
        <taxon>Ixodoidea</taxon>
        <taxon>Ixodidae</taxon>
        <taxon>Amblyomminae</taxon>
        <taxon>Amblyomma</taxon>
    </lineage>
</organism>
<sequence>TSPQLVTQVSLPCCVYPLLVLVHSLRPAYLAAALPSCCCFCVGSCFRASPAAHPANEKGVRAPSSELAWRHSGPLFSAGTATRAWLPVGAPSHSCALPGRPRRHLSHEPRRASSAGAAFCAHRRCTCLVSPRQPPLDCAAGG</sequence>
<feature type="non-terminal residue" evidence="1">
    <location>
        <position position="1"/>
    </location>
</feature>
<keyword evidence="2" id="KW-1185">Reference proteome</keyword>
<dbReference type="AlphaFoldDB" id="A0AAQ4F0N2"/>
<dbReference type="Proteomes" id="UP001321473">
    <property type="component" value="Unassembled WGS sequence"/>
</dbReference>
<evidence type="ECO:0000313" key="2">
    <source>
        <dbReference type="Proteomes" id="UP001321473"/>
    </source>
</evidence>
<gene>
    <name evidence="1" type="ORF">V5799_017997</name>
</gene>
<protein>
    <submittedName>
        <fullName evidence="1">Uncharacterized protein</fullName>
    </submittedName>
</protein>
<comment type="caution">
    <text evidence="1">The sequence shown here is derived from an EMBL/GenBank/DDBJ whole genome shotgun (WGS) entry which is preliminary data.</text>
</comment>
<proteinExistence type="predicted"/>
<reference evidence="1 2" key="1">
    <citation type="journal article" date="2023" name="Arcadia Sci">
        <title>De novo assembly of a long-read Amblyomma americanum tick genome.</title>
        <authorList>
            <person name="Chou S."/>
            <person name="Poskanzer K.E."/>
            <person name="Rollins M."/>
            <person name="Thuy-Boun P.S."/>
        </authorList>
    </citation>
    <scope>NUCLEOTIDE SEQUENCE [LARGE SCALE GENOMIC DNA]</scope>
    <source>
        <strain evidence="1">F_SG_1</strain>
        <tissue evidence="1">Salivary glands</tissue>
    </source>
</reference>
<evidence type="ECO:0000313" key="1">
    <source>
        <dbReference type="EMBL" id="KAK8780660.1"/>
    </source>
</evidence>
<accession>A0AAQ4F0N2</accession>
<name>A0AAQ4F0N2_AMBAM</name>
<dbReference type="EMBL" id="JARKHS020008561">
    <property type="protein sequence ID" value="KAK8780660.1"/>
    <property type="molecule type" value="Genomic_DNA"/>
</dbReference>